<accession>A0A5J9TNX7</accession>
<evidence type="ECO:0000256" key="1">
    <source>
        <dbReference type="SAM" id="MobiDB-lite"/>
    </source>
</evidence>
<dbReference type="AlphaFoldDB" id="A0A5J9TNX7"/>
<feature type="non-terminal residue" evidence="2">
    <location>
        <position position="1"/>
    </location>
</feature>
<feature type="non-terminal residue" evidence="2">
    <location>
        <position position="201"/>
    </location>
</feature>
<name>A0A5J9TNX7_9POAL</name>
<keyword evidence="3" id="KW-1185">Reference proteome</keyword>
<proteinExistence type="predicted"/>
<protein>
    <submittedName>
        <fullName evidence="2">Uncharacterized protein</fullName>
    </submittedName>
</protein>
<evidence type="ECO:0000313" key="2">
    <source>
        <dbReference type="EMBL" id="TVU13119.1"/>
    </source>
</evidence>
<reference evidence="2 3" key="1">
    <citation type="journal article" date="2019" name="Sci. Rep.">
        <title>A high-quality genome of Eragrostis curvula grass provides insights into Poaceae evolution and supports new strategies to enhance forage quality.</title>
        <authorList>
            <person name="Carballo J."/>
            <person name="Santos B.A.C.M."/>
            <person name="Zappacosta D."/>
            <person name="Garbus I."/>
            <person name="Selva J.P."/>
            <person name="Gallo C.A."/>
            <person name="Diaz A."/>
            <person name="Albertini E."/>
            <person name="Caccamo M."/>
            <person name="Echenique V."/>
        </authorList>
    </citation>
    <scope>NUCLEOTIDE SEQUENCE [LARGE SCALE GENOMIC DNA]</scope>
    <source>
        <strain evidence="3">cv. Victoria</strain>
        <tissue evidence="2">Leaf</tissue>
    </source>
</reference>
<feature type="region of interest" description="Disordered" evidence="1">
    <location>
        <begin position="105"/>
        <end position="125"/>
    </location>
</feature>
<dbReference type="Proteomes" id="UP000324897">
    <property type="component" value="Unassembled WGS sequence"/>
</dbReference>
<dbReference type="Gramene" id="TVU13119">
    <property type="protein sequence ID" value="TVU13119"/>
    <property type="gene ID" value="EJB05_40831"/>
</dbReference>
<sequence length="201" mass="21995">PRVGLTGLTALGLSWAEATFGRSSPNPNLILRIWSYHTFPAAADAAPSSAFAVRESGKREMAAMRSALAMLSRRSCGSSSAVSMGGRGMEVNQVYRSMARTPPLRSAAVRNPESSRCMTTGGGDPSAEVKSVLRLWWERARDRVKNADEEEKNRAFYVYGLIVASTPSWYVIRSAIDLYETMGMPAFYGSWPSDVIILLHP</sequence>
<evidence type="ECO:0000313" key="3">
    <source>
        <dbReference type="Proteomes" id="UP000324897"/>
    </source>
</evidence>
<dbReference type="EMBL" id="RWGY01000036">
    <property type="protein sequence ID" value="TVU13119.1"/>
    <property type="molecule type" value="Genomic_DNA"/>
</dbReference>
<comment type="caution">
    <text evidence="2">The sequence shown here is derived from an EMBL/GenBank/DDBJ whole genome shotgun (WGS) entry which is preliminary data.</text>
</comment>
<organism evidence="2 3">
    <name type="scientific">Eragrostis curvula</name>
    <name type="common">weeping love grass</name>
    <dbReference type="NCBI Taxonomy" id="38414"/>
    <lineage>
        <taxon>Eukaryota</taxon>
        <taxon>Viridiplantae</taxon>
        <taxon>Streptophyta</taxon>
        <taxon>Embryophyta</taxon>
        <taxon>Tracheophyta</taxon>
        <taxon>Spermatophyta</taxon>
        <taxon>Magnoliopsida</taxon>
        <taxon>Liliopsida</taxon>
        <taxon>Poales</taxon>
        <taxon>Poaceae</taxon>
        <taxon>PACMAD clade</taxon>
        <taxon>Chloridoideae</taxon>
        <taxon>Eragrostideae</taxon>
        <taxon>Eragrostidinae</taxon>
        <taxon>Eragrostis</taxon>
    </lineage>
</organism>
<dbReference type="OrthoDB" id="695851at2759"/>
<gene>
    <name evidence="2" type="ORF">EJB05_40831</name>
</gene>